<dbReference type="Proteomes" id="UP001152798">
    <property type="component" value="Chromosome 1"/>
</dbReference>
<evidence type="ECO:0000256" key="1">
    <source>
        <dbReference type="SAM" id="SignalP"/>
    </source>
</evidence>
<dbReference type="PANTHER" id="PTHR21364:SF2">
    <property type="entry name" value="GENERAL ODORANT-BINDING PROTEIN 19A"/>
    <property type="match status" value="1"/>
</dbReference>
<accession>A0A9P0GVE8</accession>
<evidence type="ECO:0000313" key="3">
    <source>
        <dbReference type="Proteomes" id="UP001152798"/>
    </source>
</evidence>
<feature type="signal peptide" evidence="1">
    <location>
        <begin position="1"/>
        <end position="22"/>
    </location>
</feature>
<feature type="chain" id="PRO_5040385403" evidence="1">
    <location>
        <begin position="23"/>
        <end position="161"/>
    </location>
</feature>
<reference evidence="2" key="1">
    <citation type="submission" date="2022-01" db="EMBL/GenBank/DDBJ databases">
        <authorList>
            <person name="King R."/>
        </authorList>
    </citation>
    <scope>NUCLEOTIDE SEQUENCE</scope>
</reference>
<dbReference type="GO" id="GO:0005549">
    <property type="term" value="F:odorant binding"/>
    <property type="evidence" value="ECO:0007669"/>
    <property type="project" value="InterPro"/>
</dbReference>
<gene>
    <name evidence="2" type="ORF">NEZAVI_LOCUS747</name>
</gene>
<dbReference type="InterPro" id="IPR006170">
    <property type="entry name" value="PBP/GOBP"/>
</dbReference>
<dbReference type="PANTHER" id="PTHR21364">
    <property type="entry name" value="GENERAL ODORANT-BINDING PROTEIN 19A"/>
    <property type="match status" value="1"/>
</dbReference>
<evidence type="ECO:0000313" key="2">
    <source>
        <dbReference type="EMBL" id="CAH1389324.1"/>
    </source>
</evidence>
<dbReference type="SUPFAM" id="SSF47565">
    <property type="entry name" value="Insect pheromone/odorant-binding proteins"/>
    <property type="match status" value="1"/>
</dbReference>
<dbReference type="CDD" id="cd23992">
    <property type="entry name" value="PBP_GOBP"/>
    <property type="match status" value="1"/>
</dbReference>
<protein>
    <submittedName>
        <fullName evidence="2">Uncharacterized protein</fullName>
    </submittedName>
</protein>
<dbReference type="Pfam" id="PF01395">
    <property type="entry name" value="PBP_GOBP"/>
    <property type="match status" value="1"/>
</dbReference>
<sequence length="161" mass="18101">MPTMKKTHLIVLLVVSISKLKAEIDEKNCEIETNVIESEVNNYRHFRLPQTKEGKCYGACVMKSVSIINSRGKISSRKVEQIAKELRNSQEQAMRFADIKRCSHSANQLNDECETAYNFMKCLSAFKPEKLAKTGSFISISPPTVSVNLPPVTFVLFQLSG</sequence>
<dbReference type="SMART" id="SM00708">
    <property type="entry name" value="PhBP"/>
    <property type="match status" value="1"/>
</dbReference>
<proteinExistence type="predicted"/>
<feature type="non-terminal residue" evidence="2">
    <location>
        <position position="161"/>
    </location>
</feature>
<keyword evidence="3" id="KW-1185">Reference proteome</keyword>
<dbReference type="OrthoDB" id="6610259at2759"/>
<dbReference type="Gene3D" id="1.10.238.20">
    <property type="entry name" value="Pheromone/general odorant binding protein domain"/>
    <property type="match status" value="1"/>
</dbReference>
<organism evidence="2 3">
    <name type="scientific">Nezara viridula</name>
    <name type="common">Southern green stink bug</name>
    <name type="synonym">Cimex viridulus</name>
    <dbReference type="NCBI Taxonomy" id="85310"/>
    <lineage>
        <taxon>Eukaryota</taxon>
        <taxon>Metazoa</taxon>
        <taxon>Ecdysozoa</taxon>
        <taxon>Arthropoda</taxon>
        <taxon>Hexapoda</taxon>
        <taxon>Insecta</taxon>
        <taxon>Pterygota</taxon>
        <taxon>Neoptera</taxon>
        <taxon>Paraneoptera</taxon>
        <taxon>Hemiptera</taxon>
        <taxon>Heteroptera</taxon>
        <taxon>Panheteroptera</taxon>
        <taxon>Pentatomomorpha</taxon>
        <taxon>Pentatomoidea</taxon>
        <taxon>Pentatomidae</taxon>
        <taxon>Pentatominae</taxon>
        <taxon>Nezara</taxon>
    </lineage>
</organism>
<dbReference type="EMBL" id="OV725077">
    <property type="protein sequence ID" value="CAH1389324.1"/>
    <property type="molecule type" value="Genomic_DNA"/>
</dbReference>
<dbReference type="InterPro" id="IPR036728">
    <property type="entry name" value="PBP_GOBP_sf"/>
</dbReference>
<name>A0A9P0GVE8_NEZVI</name>
<keyword evidence="1" id="KW-0732">Signal</keyword>
<dbReference type="AlphaFoldDB" id="A0A9P0GVE8"/>